<dbReference type="InterPro" id="IPR035901">
    <property type="entry name" value="GIY-YIG_endonuc_sf"/>
</dbReference>
<evidence type="ECO:0000313" key="2">
    <source>
        <dbReference type="EMBL" id="ADB03817.1"/>
    </source>
</evidence>
<dbReference type="Pfam" id="PF13455">
    <property type="entry name" value="MUG113"/>
    <property type="match status" value="1"/>
</dbReference>
<dbReference type="Gene3D" id="3.40.1440.10">
    <property type="entry name" value="GIY-YIG endonuclease"/>
    <property type="match status" value="1"/>
</dbReference>
<accession>D2XA40</accession>
<organismHost>
    <name type="scientific">Acanthamoeba</name>
    <dbReference type="NCBI Taxonomy" id="5754"/>
</organismHost>
<dbReference type="SMART" id="SM00974">
    <property type="entry name" value="T5orf172"/>
    <property type="match status" value="1"/>
</dbReference>
<dbReference type="KEGG" id="vg:8746262"/>
<gene>
    <name evidence="2" type="ORF">MAR_ORF024</name>
</gene>
<dbReference type="OrthoDB" id="7856at10239"/>
<dbReference type="RefSeq" id="YP_003406779.1">
    <property type="nucleotide sequence ID" value="NC_013756.1"/>
</dbReference>
<dbReference type="Proteomes" id="UP000029780">
    <property type="component" value="Segment"/>
</dbReference>
<dbReference type="PANTHER" id="PTHR33418:SF1">
    <property type="entry name" value="HELICASE-ASSOCIATED DOMAIN-CONTAINING PROTEIN"/>
    <property type="match status" value="1"/>
</dbReference>
<organism evidence="2 3">
    <name type="scientific">Marseillevirus marseillevirus</name>
    <name type="common">GBM</name>
    <dbReference type="NCBI Taxonomy" id="694581"/>
    <lineage>
        <taxon>Viruses</taxon>
        <taxon>Varidnaviria</taxon>
        <taxon>Bamfordvirae</taxon>
        <taxon>Nucleocytoviricota</taxon>
        <taxon>Megaviricetes</taxon>
        <taxon>Pimascovirales</taxon>
        <taxon>Pimascovirales incertae sedis</taxon>
        <taxon>Marseilleviridae</taxon>
        <taxon>Marseillevirus</taxon>
        <taxon>Marseillevirus massiliense</taxon>
    </lineage>
</organism>
<dbReference type="EMBL" id="GU071086">
    <property type="protein sequence ID" value="ADB03817.1"/>
    <property type="molecule type" value="Genomic_DNA"/>
</dbReference>
<reference evidence="2 3" key="1">
    <citation type="journal article" date="2009" name="Proc. Natl. Acad. Sci. U.S.A.">
        <title>Giant Marseillevirus highlights the role of amoebae as a melting pot in emergence of chimeric microorganisms.</title>
        <authorList>
            <person name="Boyer M."/>
            <person name="Yutin N."/>
            <person name="Pagnier I."/>
            <person name="Barrassi L."/>
            <person name="Fournous G."/>
            <person name="Espinosa L."/>
            <person name="Robert C."/>
            <person name="Azza S."/>
            <person name="Sun S."/>
            <person name="Rossmann M.G."/>
            <person name="Suzan-Monti M."/>
            <person name="La Scola B."/>
            <person name="Koonin E.V."/>
            <person name="Raoult D."/>
        </authorList>
    </citation>
    <scope>NUCLEOTIDE SEQUENCE [LARGE SCALE GENOMIC DNA]</scope>
    <source>
        <strain evidence="2 3">T19</strain>
    </source>
</reference>
<evidence type="ECO:0000313" key="3">
    <source>
        <dbReference type="Proteomes" id="UP000029780"/>
    </source>
</evidence>
<sequence length="593" mass="70396">MARLLEGFVVCDRTTFNFIFDPEKRLYIRCLEVGKHFESTHLENGAREFKKFLVNSRERKYFEFEALKKILSKSSLRKDEKNAFLIRLNKAFFGSCKRKFVFLQSSRKVKISVVEKHAIVKVDNDPKISLDEAREKYDNFVELFDNFENILMFEEQEEVFEVPTNGFVYILRDISKNPGIYKVGKAKNLSQRLSSYSTGSSEKQEFERTYETGNCDLFEKNMHYMFSDSRMGKTEMFKAPIEALEITADLLRCLDEVRKLNQKHILSEEFDVKAYSREFESLLSGRKAYRAQTEGKRNHELGVRKNLANLELLKKYVRENGRFPEKSTDKKLYWFVVRLRMKYANRRAVSVDKRIVRAAEVIPGWVWDLRETRFEILCMDLDKWLGKNSCELTAEKNKNLYERLNTWKKAYRLSSGEKDTEYNELRGIFLSHGQDFCYNPREEEFLERVESLKEWVANNNGEFPPIKQKPLGAWLSDQRKHYEKGGDKRKKQILDSLFPGWNENQHDRRWNENVRKNKEYYEAHGHLPPKRADPFLQNQRAQAKLEDPKKERQLTVQREKILDEAFKNWRDPMCEEEKNARKNCGLCGSLVKE</sequence>
<dbReference type="PANTHER" id="PTHR33418">
    <property type="entry name" value="HELICASE-ASSOCIATED"/>
    <property type="match status" value="1"/>
</dbReference>
<dbReference type="InterPro" id="IPR018306">
    <property type="entry name" value="Phage_T5_Orf172_DNA-bd"/>
</dbReference>
<dbReference type="GeneID" id="8746262"/>
<feature type="domain" description="Bacteriophage T5 Orf172 DNA-binding" evidence="1">
    <location>
        <begin position="175"/>
        <end position="250"/>
    </location>
</feature>
<proteinExistence type="predicted"/>
<evidence type="ECO:0000259" key="1">
    <source>
        <dbReference type="SMART" id="SM00974"/>
    </source>
</evidence>
<name>D2XA40_GBMV</name>
<protein>
    <recommendedName>
        <fullName evidence="1">Bacteriophage T5 Orf172 DNA-binding domain-containing protein</fullName>
    </recommendedName>
</protein>
<keyword evidence="3" id="KW-1185">Reference proteome</keyword>